<sequence length="388" mass="39663">MNFPLLALTVGAFGIGTTEFAPMGLLPVVAEHFSVSIPTAGLLISSYAFGVMAGAPIMTIGVRHLPRHMVLVGLMAIFTLGNLLSFCAPDFTVLLISRVVTSFSHGAFFGVGSVVAAALVPPERRASAVATMFMGLTLAAIVGSPLCTWIGDSWGWRLAFAVITLWGLVAMLALWLALPKLPAETPAEIRSEFSVLVRPTVLRALLTTVLGAGAMFTLLTYIAPVLQAGIAATPGMVTAVLVVIGVGFTVGNMLGGRFADRSLKKTLLVALSALVGLLLVLPLVMGSTVATIGVIFLWGMAAFAIVSPVQMQVMTAAAEAPNLAASINIGAFNLGNALGAVVGGTVISAGLGYNWVSVAGALLAAGAFALTLAAPANEGATDTRTMTA</sequence>
<evidence type="ECO:0000256" key="6">
    <source>
        <dbReference type="SAM" id="Phobius"/>
    </source>
</evidence>
<dbReference type="InterPro" id="IPR036259">
    <property type="entry name" value="MFS_trans_sf"/>
</dbReference>
<gene>
    <name evidence="8" type="ORF">J2D77_15555</name>
</gene>
<feature type="transmembrane region" description="Helical" evidence="6">
    <location>
        <begin position="266"/>
        <end position="284"/>
    </location>
</feature>
<evidence type="ECO:0000256" key="3">
    <source>
        <dbReference type="ARBA" id="ARBA00022692"/>
    </source>
</evidence>
<dbReference type="Proteomes" id="UP000664073">
    <property type="component" value="Unassembled WGS sequence"/>
</dbReference>
<dbReference type="Pfam" id="PF07690">
    <property type="entry name" value="MFS_1"/>
    <property type="match status" value="1"/>
</dbReference>
<keyword evidence="9" id="KW-1185">Reference proteome</keyword>
<feature type="transmembrane region" description="Helical" evidence="6">
    <location>
        <begin position="157"/>
        <end position="179"/>
    </location>
</feature>
<dbReference type="AlphaFoldDB" id="A0A939HNT4"/>
<dbReference type="GO" id="GO:0005886">
    <property type="term" value="C:plasma membrane"/>
    <property type="evidence" value="ECO:0007669"/>
    <property type="project" value="UniProtKB-SubCell"/>
</dbReference>
<dbReference type="PANTHER" id="PTHR43124">
    <property type="entry name" value="PURINE EFFLUX PUMP PBUE"/>
    <property type="match status" value="1"/>
</dbReference>
<dbReference type="InterPro" id="IPR050189">
    <property type="entry name" value="MFS_Efflux_Transporters"/>
</dbReference>
<feature type="transmembrane region" description="Helical" evidence="6">
    <location>
        <begin position="200"/>
        <end position="223"/>
    </location>
</feature>
<feature type="transmembrane region" description="Helical" evidence="6">
    <location>
        <begin position="290"/>
        <end position="311"/>
    </location>
</feature>
<dbReference type="PROSITE" id="PS50850">
    <property type="entry name" value="MFS"/>
    <property type="match status" value="1"/>
</dbReference>
<feature type="transmembrane region" description="Helical" evidence="6">
    <location>
        <begin position="235"/>
        <end position="254"/>
    </location>
</feature>
<dbReference type="CDD" id="cd17324">
    <property type="entry name" value="MFS_NepI_like"/>
    <property type="match status" value="1"/>
</dbReference>
<evidence type="ECO:0000256" key="4">
    <source>
        <dbReference type="ARBA" id="ARBA00022989"/>
    </source>
</evidence>
<accession>A0A939HNT4</accession>
<feature type="transmembrane region" description="Helical" evidence="6">
    <location>
        <begin position="36"/>
        <end position="58"/>
    </location>
</feature>
<evidence type="ECO:0000256" key="2">
    <source>
        <dbReference type="ARBA" id="ARBA00022475"/>
    </source>
</evidence>
<comment type="subcellular location">
    <subcellularLocation>
        <location evidence="1">Cell membrane</location>
        <topology evidence="1">Multi-pass membrane protein</topology>
    </subcellularLocation>
</comment>
<feature type="transmembrane region" description="Helical" evidence="6">
    <location>
        <begin position="70"/>
        <end position="96"/>
    </location>
</feature>
<feature type="transmembrane region" description="Helical" evidence="6">
    <location>
        <begin position="102"/>
        <end position="120"/>
    </location>
</feature>
<dbReference type="PANTHER" id="PTHR43124:SF8">
    <property type="entry name" value="INNER MEMBRANE TRANSPORT PROTEIN YDHP"/>
    <property type="match status" value="1"/>
</dbReference>
<keyword evidence="3 6" id="KW-0812">Transmembrane</keyword>
<keyword evidence="2" id="KW-1003">Cell membrane</keyword>
<comment type="caution">
    <text evidence="8">The sequence shown here is derived from an EMBL/GenBank/DDBJ whole genome shotgun (WGS) entry which is preliminary data.</text>
</comment>
<name>A0A939HNT4_9PROT</name>
<feature type="transmembrane region" description="Helical" evidence="6">
    <location>
        <begin position="353"/>
        <end position="374"/>
    </location>
</feature>
<keyword evidence="5 6" id="KW-0472">Membrane</keyword>
<dbReference type="InterPro" id="IPR011701">
    <property type="entry name" value="MFS"/>
</dbReference>
<feature type="transmembrane region" description="Helical" evidence="6">
    <location>
        <begin position="132"/>
        <end position="151"/>
    </location>
</feature>
<dbReference type="InterPro" id="IPR020846">
    <property type="entry name" value="MFS_dom"/>
</dbReference>
<protein>
    <submittedName>
        <fullName evidence="8">MFS transporter</fullName>
    </submittedName>
</protein>
<proteinExistence type="predicted"/>
<evidence type="ECO:0000259" key="7">
    <source>
        <dbReference type="PROSITE" id="PS50850"/>
    </source>
</evidence>
<dbReference type="SUPFAM" id="SSF103473">
    <property type="entry name" value="MFS general substrate transporter"/>
    <property type="match status" value="1"/>
</dbReference>
<evidence type="ECO:0000313" key="8">
    <source>
        <dbReference type="EMBL" id="MBO1326565.1"/>
    </source>
</evidence>
<keyword evidence="4 6" id="KW-1133">Transmembrane helix</keyword>
<feature type="domain" description="Major facilitator superfamily (MFS) profile" evidence="7">
    <location>
        <begin position="4"/>
        <end position="378"/>
    </location>
</feature>
<feature type="transmembrane region" description="Helical" evidence="6">
    <location>
        <begin position="323"/>
        <end position="347"/>
    </location>
</feature>
<dbReference type="EMBL" id="JAFVMH010000012">
    <property type="protein sequence ID" value="MBO1326565.1"/>
    <property type="molecule type" value="Genomic_DNA"/>
</dbReference>
<evidence type="ECO:0000256" key="1">
    <source>
        <dbReference type="ARBA" id="ARBA00004651"/>
    </source>
</evidence>
<dbReference type="GO" id="GO:0022857">
    <property type="term" value="F:transmembrane transporter activity"/>
    <property type="evidence" value="ECO:0007669"/>
    <property type="project" value="InterPro"/>
</dbReference>
<organism evidence="8 9">
    <name type="scientific">Acetobacter garciniae</name>
    <dbReference type="NCBI Taxonomy" id="2817435"/>
    <lineage>
        <taxon>Bacteria</taxon>
        <taxon>Pseudomonadati</taxon>
        <taxon>Pseudomonadota</taxon>
        <taxon>Alphaproteobacteria</taxon>
        <taxon>Acetobacterales</taxon>
        <taxon>Acetobacteraceae</taxon>
        <taxon>Acetobacter</taxon>
    </lineage>
</organism>
<reference evidence="8" key="1">
    <citation type="submission" date="2021-03" db="EMBL/GenBank/DDBJ databases">
        <title>The complete genome sequence of Acetobacter sp. TBRC 12339.</title>
        <authorList>
            <person name="Charoenyingcharoen P."/>
            <person name="Yukphan P."/>
        </authorList>
    </citation>
    <scope>NUCLEOTIDE SEQUENCE</scope>
    <source>
        <strain evidence="8">TBRC 12339</strain>
    </source>
</reference>
<evidence type="ECO:0000313" key="9">
    <source>
        <dbReference type="Proteomes" id="UP000664073"/>
    </source>
</evidence>
<evidence type="ECO:0000256" key="5">
    <source>
        <dbReference type="ARBA" id="ARBA00023136"/>
    </source>
</evidence>
<dbReference type="Gene3D" id="1.20.1250.20">
    <property type="entry name" value="MFS general substrate transporter like domains"/>
    <property type="match status" value="1"/>
</dbReference>